<dbReference type="GO" id="GO:0005886">
    <property type="term" value="C:plasma membrane"/>
    <property type="evidence" value="ECO:0007669"/>
    <property type="project" value="TreeGrafter"/>
</dbReference>
<dbReference type="InterPro" id="IPR003594">
    <property type="entry name" value="HATPase_dom"/>
</dbReference>
<reference evidence="11 12" key="1">
    <citation type="submission" date="2013-04" db="EMBL/GenBank/DDBJ databases">
        <title>Hyphomonas sp. T24B3 Genome Sequencing.</title>
        <authorList>
            <person name="Lai Q."/>
            <person name="Shao Z."/>
        </authorList>
    </citation>
    <scope>NUCLEOTIDE SEQUENCE [LARGE SCALE GENOMIC DNA]</scope>
    <source>
        <strain evidence="11 12">T24B3</strain>
    </source>
</reference>
<dbReference type="PROSITE" id="PS50885">
    <property type="entry name" value="HAMP"/>
    <property type="match status" value="1"/>
</dbReference>
<keyword evidence="10" id="KW-0472">Membrane</keyword>
<dbReference type="SUPFAM" id="SSF47384">
    <property type="entry name" value="Homodimeric domain of signal transducing histidine kinase"/>
    <property type="match status" value="1"/>
</dbReference>
<dbReference type="PROSITE" id="PS50109">
    <property type="entry name" value="HIS_KIN"/>
    <property type="match status" value="1"/>
</dbReference>
<evidence type="ECO:0000256" key="9">
    <source>
        <dbReference type="ARBA" id="ARBA00023012"/>
    </source>
</evidence>
<dbReference type="InterPro" id="IPR050428">
    <property type="entry name" value="TCS_sensor_his_kinase"/>
</dbReference>
<evidence type="ECO:0000256" key="6">
    <source>
        <dbReference type="ARBA" id="ARBA00022692"/>
    </source>
</evidence>
<dbReference type="PANTHER" id="PTHR45436">
    <property type="entry name" value="SENSOR HISTIDINE KINASE YKOH"/>
    <property type="match status" value="1"/>
</dbReference>
<dbReference type="GO" id="GO:0000155">
    <property type="term" value="F:phosphorelay sensor kinase activity"/>
    <property type="evidence" value="ECO:0007669"/>
    <property type="project" value="InterPro"/>
</dbReference>
<dbReference type="EMBL" id="AWFB01000017">
    <property type="protein sequence ID" value="RAN33667.1"/>
    <property type="molecule type" value="Genomic_DNA"/>
</dbReference>
<dbReference type="OrthoDB" id="9815202at2"/>
<evidence type="ECO:0000256" key="10">
    <source>
        <dbReference type="ARBA" id="ARBA00023136"/>
    </source>
</evidence>
<dbReference type="STRING" id="1280941.HY2_12145"/>
<dbReference type="InterPro" id="IPR036890">
    <property type="entry name" value="HATPase_C_sf"/>
</dbReference>
<comment type="caution">
    <text evidence="11">The sequence shown here is derived from an EMBL/GenBank/DDBJ whole genome shotgun (WGS) entry which is preliminary data.</text>
</comment>
<dbReference type="Pfam" id="PF02518">
    <property type="entry name" value="HATPase_c"/>
    <property type="match status" value="1"/>
</dbReference>
<dbReference type="eggNOG" id="COG5002">
    <property type="taxonomic scope" value="Bacteria"/>
</dbReference>
<dbReference type="Pfam" id="PF00512">
    <property type="entry name" value="HisKA"/>
    <property type="match status" value="1"/>
</dbReference>
<dbReference type="InterPro" id="IPR004358">
    <property type="entry name" value="Sig_transdc_His_kin-like_C"/>
</dbReference>
<dbReference type="eggNOG" id="COG2972">
    <property type="taxonomic scope" value="Bacteria"/>
</dbReference>
<dbReference type="Pfam" id="PF00672">
    <property type="entry name" value="HAMP"/>
    <property type="match status" value="1"/>
</dbReference>
<protein>
    <recommendedName>
        <fullName evidence="3">histidine kinase</fullName>
        <ecNumber evidence="3">2.7.13.3</ecNumber>
    </recommendedName>
</protein>
<dbReference type="InterPro" id="IPR003660">
    <property type="entry name" value="HAMP_dom"/>
</dbReference>
<evidence type="ECO:0000313" key="12">
    <source>
        <dbReference type="Proteomes" id="UP000249123"/>
    </source>
</evidence>
<dbReference type="AlphaFoldDB" id="A0A062U0E5"/>
<dbReference type="Proteomes" id="UP000249123">
    <property type="component" value="Unassembled WGS sequence"/>
</dbReference>
<dbReference type="SUPFAM" id="SSF55874">
    <property type="entry name" value="ATPase domain of HSP90 chaperone/DNA topoisomerase II/histidine kinase"/>
    <property type="match status" value="1"/>
</dbReference>
<evidence type="ECO:0000256" key="8">
    <source>
        <dbReference type="ARBA" id="ARBA00022989"/>
    </source>
</evidence>
<dbReference type="InterPro" id="IPR005467">
    <property type="entry name" value="His_kinase_dom"/>
</dbReference>
<dbReference type="Gene3D" id="1.10.287.130">
    <property type="match status" value="1"/>
</dbReference>
<dbReference type="SMART" id="SM00304">
    <property type="entry name" value="HAMP"/>
    <property type="match status" value="1"/>
</dbReference>
<name>A0A062U0E5_9PROT</name>
<proteinExistence type="predicted"/>
<keyword evidence="6" id="KW-0812">Transmembrane</keyword>
<keyword evidence="12" id="KW-1185">Reference proteome</keyword>
<organism evidence="11 12">
    <name type="scientific">Hyphomonas pacifica</name>
    <dbReference type="NCBI Taxonomy" id="1280941"/>
    <lineage>
        <taxon>Bacteria</taxon>
        <taxon>Pseudomonadati</taxon>
        <taxon>Pseudomonadota</taxon>
        <taxon>Alphaproteobacteria</taxon>
        <taxon>Hyphomonadales</taxon>
        <taxon>Hyphomonadaceae</taxon>
        <taxon>Hyphomonas</taxon>
    </lineage>
</organism>
<evidence type="ECO:0000256" key="4">
    <source>
        <dbReference type="ARBA" id="ARBA00022553"/>
    </source>
</evidence>
<dbReference type="InterPro" id="IPR003661">
    <property type="entry name" value="HisK_dim/P_dom"/>
</dbReference>
<dbReference type="EC" id="2.7.13.3" evidence="3"/>
<keyword evidence="7" id="KW-0418">Kinase</keyword>
<evidence type="ECO:0000256" key="1">
    <source>
        <dbReference type="ARBA" id="ARBA00000085"/>
    </source>
</evidence>
<keyword evidence="9" id="KW-0902">Two-component regulatory system</keyword>
<sequence>MKLALPTFLRTTTFKLALIYSAMFAAFSAALLVYLYYSTVYYIRTESERRMDLEFEQLGNAYYTGGMERLSQSVLERMTRTGSTYFYYLEDASGRKIAGHFGRLPAAPPQSDLVQTVYFTFEQKEPDGTIVERPAAGRIVRLTNNGGALLVAFDTAQQTAIVGRIQRAIFIAAPIGLILSLLGGILISRGAARRADELARTAEAVMGGELERRAPVRGSGDEFDRLASRLNAMLDQIEKLVESTRHTGNAIAHDLRSPLSRLRNRLEIALSEPMSKESAEATLGETVEEVDRVLGTFNAILRLARLEAGAEGERVRMDVSGLGEELAELFDPACEEAGLSFKSNISRNMTVLADRDLVGQALSNLLDNAVKYTPEGGAITFSITRGPNNTVDMIVVDSGPGVPEEARERVVQRFQRMDSARTQPGSGLGLALVDSVADMHGGDFILTDAGGPPEAPGLKAILRLPRV</sequence>
<dbReference type="CDD" id="cd06225">
    <property type="entry name" value="HAMP"/>
    <property type="match status" value="1"/>
</dbReference>
<dbReference type="Gene3D" id="6.10.340.10">
    <property type="match status" value="1"/>
</dbReference>
<dbReference type="PANTHER" id="PTHR45436:SF8">
    <property type="entry name" value="HISTIDINE KINASE"/>
    <property type="match status" value="1"/>
</dbReference>
<dbReference type="SUPFAM" id="SSF158472">
    <property type="entry name" value="HAMP domain-like"/>
    <property type="match status" value="1"/>
</dbReference>
<accession>A0A062U0E5</accession>
<dbReference type="CDD" id="cd00082">
    <property type="entry name" value="HisKA"/>
    <property type="match status" value="1"/>
</dbReference>
<dbReference type="InterPro" id="IPR036097">
    <property type="entry name" value="HisK_dim/P_sf"/>
</dbReference>
<keyword evidence="5" id="KW-0808">Transferase</keyword>
<comment type="catalytic activity">
    <reaction evidence="1">
        <text>ATP + protein L-histidine = ADP + protein N-phospho-L-histidine.</text>
        <dbReference type="EC" id="2.7.13.3"/>
    </reaction>
</comment>
<keyword evidence="4" id="KW-0597">Phosphoprotein</keyword>
<keyword evidence="8" id="KW-1133">Transmembrane helix</keyword>
<comment type="subcellular location">
    <subcellularLocation>
        <location evidence="2">Membrane</location>
    </subcellularLocation>
</comment>
<evidence type="ECO:0000256" key="7">
    <source>
        <dbReference type="ARBA" id="ARBA00022777"/>
    </source>
</evidence>
<evidence type="ECO:0000313" key="11">
    <source>
        <dbReference type="EMBL" id="RAN33667.1"/>
    </source>
</evidence>
<evidence type="ECO:0000256" key="3">
    <source>
        <dbReference type="ARBA" id="ARBA00012438"/>
    </source>
</evidence>
<dbReference type="SMART" id="SM00387">
    <property type="entry name" value="HATPase_c"/>
    <property type="match status" value="1"/>
</dbReference>
<gene>
    <name evidence="11" type="ORF">HY3_12245</name>
</gene>
<evidence type="ECO:0000256" key="5">
    <source>
        <dbReference type="ARBA" id="ARBA00022679"/>
    </source>
</evidence>
<dbReference type="SMART" id="SM00388">
    <property type="entry name" value="HisKA"/>
    <property type="match status" value="1"/>
</dbReference>
<dbReference type="Gene3D" id="3.30.565.10">
    <property type="entry name" value="Histidine kinase-like ATPase, C-terminal domain"/>
    <property type="match status" value="1"/>
</dbReference>
<evidence type="ECO:0000256" key="2">
    <source>
        <dbReference type="ARBA" id="ARBA00004370"/>
    </source>
</evidence>
<dbReference type="RefSeq" id="WP_034826106.1">
    <property type="nucleotide sequence ID" value="NZ_AWFA01000017.1"/>
</dbReference>
<dbReference type="PRINTS" id="PR00344">
    <property type="entry name" value="BCTRLSENSOR"/>
</dbReference>